<feature type="transmembrane region" description="Helical" evidence="1">
    <location>
        <begin position="1015"/>
        <end position="1042"/>
    </location>
</feature>
<feature type="transmembrane region" description="Helical" evidence="1">
    <location>
        <begin position="917"/>
        <end position="944"/>
    </location>
</feature>
<protein>
    <submittedName>
        <fullName evidence="2">Uncharacterized protein</fullName>
    </submittedName>
</protein>
<dbReference type="AlphaFoldDB" id="F0YL11"/>
<keyword evidence="1" id="KW-0812">Transmembrane</keyword>
<accession>F0YL11</accession>
<dbReference type="KEGG" id="aaf:AURANDRAFT_67404"/>
<proteinExistence type="predicted"/>
<keyword evidence="1" id="KW-1133">Transmembrane helix</keyword>
<organism evidence="3">
    <name type="scientific">Aureococcus anophagefferens</name>
    <name type="common">Harmful bloom alga</name>
    <dbReference type="NCBI Taxonomy" id="44056"/>
    <lineage>
        <taxon>Eukaryota</taxon>
        <taxon>Sar</taxon>
        <taxon>Stramenopiles</taxon>
        <taxon>Ochrophyta</taxon>
        <taxon>Pelagophyceae</taxon>
        <taxon>Pelagomonadales</taxon>
        <taxon>Pelagomonadaceae</taxon>
        <taxon>Aureococcus</taxon>
    </lineage>
</organism>
<sequence length="1108" mass="123882">MKWLIADRCSDKTITVLLLLREASLVCDELDQSVMIAYEYLRVLITRSIFKSHELIIELLYLLAAHVLPGMGSFRLHLPLLALLSELRGRAGSNTRLCWLVENVIISLFSQGRLGRDGMPVHKSTGTLSQLLDVRCQGATFMFRSLIRSGASDIFEKDVFSVFAFDLHITLFVLPRHIFAAAPFETALGSLCGLIEEFTTLSNSIAATSEMSCTQLVIMKSFVAHVLKCTGKYRQASSFLGILQVFYMRSKRLRVTVHADRRLTTDQLHDLLKTATTHPINSVSDTATGKSARLTQLTEVVRIDRSIALNVKLGVGKVCSRASLGSEERLMEGIDLNRNIWVLDMRSRCADEFLACGYANFRKPGRSGGGSSRLALIDVLLAGGGLDIESHNSVFKSDVSCHLLVSRLVPSRSAVSLLEWLLDDQIDHYRHKVPSPTSNSALCDSMLYVAAPEADIGELVPFVTLRILSRLLYKSVPTFIIDPSQSEETLAKIIDRVRCTPRGFTSLRAWQTATMGITALLLSIAWSIDEVHILGPVAISVHGPYAFLAYLFRVGLDIRNQIFDKTQHPVPWATAPLKRTSDPTSTDKLKTLPPESVKRLNLILTERVLCILLQIYKAQKQRRISGTIAFHRAARAICLISRLRHLMSAKDALLAHITTTHLPLLMNFSMKLNLTLTGVIVSSFGDFLNCVETSSSVFELMWEYARIRECVQTTQHTYNVAFGAGSHVLASLEKRFDKNIKRKAGLQRIRSHRSLAEMRAITVLNFTILRNSQRSRLPTPLHITIIRAWVRLGQSVKFLELHRGRGMRVVDRIWGQLRSSAPIPSVKFSVRGPSSDYACFKKPGLRVSCALFRFFIRPAAGGTCTTPTILQYSTLLYHYPRGSVEPGGGHHNQQFYLVGYATLTRDYAILPMLGRSYWPMLAMLSLPYTGYAHAILCWCFILAYSDSNNTGLCWLCSVCLILAMLMLYYAVCVVLWFSDSRVALSWMMLDAMSCPCIEWTFLLSDRSSSVHSLCCIDRAIIILTVTICSHGSCSLIAIHLVFLKAMLGRSYWPMLAMLSLPYTGYAHAILCWCFILAYSDSNNTGLCWLCSVCLILAMLMLYYAGASY</sequence>
<dbReference type="EMBL" id="GL833154">
    <property type="protein sequence ID" value="EGB04228.1"/>
    <property type="molecule type" value="Genomic_DNA"/>
</dbReference>
<feature type="transmembrane region" description="Helical" evidence="1">
    <location>
        <begin position="1086"/>
        <end position="1105"/>
    </location>
</feature>
<name>F0YL11_AURAN</name>
<dbReference type="InParanoid" id="F0YL11"/>
<evidence type="ECO:0000313" key="2">
    <source>
        <dbReference type="EMBL" id="EGB04228.1"/>
    </source>
</evidence>
<feature type="transmembrane region" description="Helical" evidence="1">
    <location>
        <begin position="1062"/>
        <end position="1079"/>
    </location>
</feature>
<dbReference type="RefSeq" id="XP_009041079.1">
    <property type="nucleotide sequence ID" value="XM_009042831.1"/>
</dbReference>
<evidence type="ECO:0000256" key="1">
    <source>
        <dbReference type="SAM" id="Phobius"/>
    </source>
</evidence>
<evidence type="ECO:0000313" key="3">
    <source>
        <dbReference type="Proteomes" id="UP000002729"/>
    </source>
</evidence>
<dbReference type="GeneID" id="20226224"/>
<keyword evidence="1" id="KW-0472">Membrane</keyword>
<keyword evidence="3" id="KW-1185">Reference proteome</keyword>
<dbReference type="Proteomes" id="UP000002729">
    <property type="component" value="Unassembled WGS sequence"/>
</dbReference>
<feature type="transmembrane region" description="Helical" evidence="1">
    <location>
        <begin position="951"/>
        <end position="977"/>
    </location>
</feature>
<gene>
    <name evidence="2" type="ORF">AURANDRAFT_67404</name>
</gene>
<reference evidence="2 3" key="1">
    <citation type="journal article" date="2011" name="Proc. Natl. Acad. Sci. U.S.A.">
        <title>Niche of harmful alga Aureococcus anophagefferens revealed through ecogenomics.</title>
        <authorList>
            <person name="Gobler C.J."/>
            <person name="Berry D.L."/>
            <person name="Dyhrman S.T."/>
            <person name="Wilhelm S.W."/>
            <person name="Salamov A."/>
            <person name="Lobanov A.V."/>
            <person name="Zhang Y."/>
            <person name="Collier J.L."/>
            <person name="Wurch L.L."/>
            <person name="Kustka A.B."/>
            <person name="Dill B.D."/>
            <person name="Shah M."/>
            <person name="VerBerkmoes N.C."/>
            <person name="Kuo A."/>
            <person name="Terry A."/>
            <person name="Pangilinan J."/>
            <person name="Lindquist E.A."/>
            <person name="Lucas S."/>
            <person name="Paulsen I.T."/>
            <person name="Hattenrath-Lehmann T.K."/>
            <person name="Talmage S.C."/>
            <person name="Walker E.A."/>
            <person name="Koch F."/>
            <person name="Burson A.M."/>
            <person name="Marcoval M.A."/>
            <person name="Tang Y.Z."/>
            <person name="Lecleir G.R."/>
            <person name="Coyne K.J."/>
            <person name="Berg G.M."/>
            <person name="Bertrand E.M."/>
            <person name="Saito M.A."/>
            <person name="Gladyshev V.N."/>
            <person name="Grigoriev I.V."/>
        </authorList>
    </citation>
    <scope>NUCLEOTIDE SEQUENCE [LARGE SCALE GENOMIC DNA]</scope>
    <source>
        <strain evidence="3">CCMP 1984</strain>
    </source>
</reference>